<dbReference type="SUPFAM" id="SSF52200">
    <property type="entry name" value="Toll/Interleukin receptor TIR domain"/>
    <property type="match status" value="1"/>
</dbReference>
<proteinExistence type="predicted"/>
<reference evidence="2 3" key="1">
    <citation type="submission" date="2020-08" db="EMBL/GenBank/DDBJ databases">
        <title>Sequencing the genomes of 1000 actinobacteria strains.</title>
        <authorList>
            <person name="Klenk H.-P."/>
        </authorList>
    </citation>
    <scope>NUCLEOTIDE SEQUENCE [LARGE SCALE GENOMIC DNA]</scope>
    <source>
        <strain evidence="2 3">DSM 45362</strain>
    </source>
</reference>
<comment type="caution">
    <text evidence="2">The sequence shown here is derived from an EMBL/GenBank/DDBJ whole genome shotgun (WGS) entry which is preliminary data.</text>
</comment>
<sequence length="516" mass="57289">MRIFVSYSSRDRLEALRLKEIAEGDGHQVWLDVFDIQPSAQLAEQLNSGIRSVDMICVLLSPTAVDSAWVNQEIETARALETQGVQVLPIILRAAPLPEGLRDLVAIDATLGLSDDAVALRVRRALGTQVRDGVLLDALRGAELADQAVRDAAEQALPDVRRRLERVADLPITELSLTIDQDTWPGPQGALLELLFTIDHLFLGSAVIVAAPYDGEATWRGYPGLEPSPREEFFASTKPRADARFSWAGRVVLPNRVIDGTDLGEQPLRFSFTLGGEYSAAERRATMAQLERFEIPSLRKLIDRHAKVRLRVFPLNGDPYDVDPLRTDLVATLTVPLRHSDHGVYGFTLWRTHQDHESQVLLASPSLRDCATDIEREALLSLYRDVPLRAAQTSRERVQRLAALLAQEAPIPDEDRWAAFTLLVGQARLLAMRGQRFEAGQQIYQALRLTGDAYDVTGADYVEFFRVWSALMFMADLLNPEHAGFYLNAASQLASQMSQLHPGEPDYASALALSRA</sequence>
<dbReference type="GO" id="GO:0007165">
    <property type="term" value="P:signal transduction"/>
    <property type="evidence" value="ECO:0007669"/>
    <property type="project" value="InterPro"/>
</dbReference>
<protein>
    <recommendedName>
        <fullName evidence="1">TIR domain-containing protein</fullName>
    </recommendedName>
</protein>
<keyword evidence="3" id="KW-1185">Reference proteome</keyword>
<dbReference type="Gene3D" id="3.40.50.10140">
    <property type="entry name" value="Toll/interleukin-1 receptor homology (TIR) domain"/>
    <property type="match status" value="1"/>
</dbReference>
<evidence type="ECO:0000313" key="3">
    <source>
        <dbReference type="Proteomes" id="UP000587527"/>
    </source>
</evidence>
<gene>
    <name evidence="2" type="ORF">F4553_000911</name>
</gene>
<organism evidence="2 3">
    <name type="scientific">Allocatelliglobosispora scoriae</name>
    <dbReference type="NCBI Taxonomy" id="643052"/>
    <lineage>
        <taxon>Bacteria</taxon>
        <taxon>Bacillati</taxon>
        <taxon>Actinomycetota</taxon>
        <taxon>Actinomycetes</taxon>
        <taxon>Micromonosporales</taxon>
        <taxon>Micromonosporaceae</taxon>
        <taxon>Allocatelliglobosispora</taxon>
    </lineage>
</organism>
<dbReference type="Proteomes" id="UP000587527">
    <property type="component" value="Unassembled WGS sequence"/>
</dbReference>
<dbReference type="EMBL" id="JACHMN010000001">
    <property type="protein sequence ID" value="MBB5867532.1"/>
    <property type="molecule type" value="Genomic_DNA"/>
</dbReference>
<name>A0A841BLA9_9ACTN</name>
<dbReference type="PROSITE" id="PS50104">
    <property type="entry name" value="TIR"/>
    <property type="match status" value="1"/>
</dbReference>
<accession>A0A841BLA9</accession>
<dbReference type="RefSeq" id="WP_184832387.1">
    <property type="nucleotide sequence ID" value="NZ_JACHMN010000001.1"/>
</dbReference>
<evidence type="ECO:0000259" key="1">
    <source>
        <dbReference type="PROSITE" id="PS50104"/>
    </source>
</evidence>
<dbReference type="Pfam" id="PF13676">
    <property type="entry name" value="TIR_2"/>
    <property type="match status" value="1"/>
</dbReference>
<dbReference type="InterPro" id="IPR000157">
    <property type="entry name" value="TIR_dom"/>
</dbReference>
<dbReference type="InterPro" id="IPR035897">
    <property type="entry name" value="Toll_tir_struct_dom_sf"/>
</dbReference>
<feature type="domain" description="TIR" evidence="1">
    <location>
        <begin position="1"/>
        <end position="126"/>
    </location>
</feature>
<dbReference type="AlphaFoldDB" id="A0A841BLA9"/>
<evidence type="ECO:0000313" key="2">
    <source>
        <dbReference type="EMBL" id="MBB5867532.1"/>
    </source>
</evidence>